<feature type="domain" description="Methyltransferase" evidence="1">
    <location>
        <begin position="4"/>
        <end position="60"/>
    </location>
</feature>
<dbReference type="Gene3D" id="3.40.50.150">
    <property type="entry name" value="Vaccinia Virus protein VP39"/>
    <property type="match status" value="1"/>
</dbReference>
<reference evidence="2" key="1">
    <citation type="submission" date="2014-11" db="EMBL/GenBank/DDBJ databases">
        <authorList>
            <person name="Amaro Gonzalez C."/>
        </authorList>
    </citation>
    <scope>NUCLEOTIDE SEQUENCE</scope>
</reference>
<reference evidence="2" key="2">
    <citation type="journal article" date="2015" name="Fish Shellfish Immunol.">
        <title>Early steps in the European eel (Anguilla anguilla)-Vibrio vulnificus interaction in the gills: Role of the RtxA13 toxin.</title>
        <authorList>
            <person name="Callol A."/>
            <person name="Pajuelo D."/>
            <person name="Ebbesson L."/>
            <person name="Teles M."/>
            <person name="MacKenzie S."/>
            <person name="Amaro C."/>
        </authorList>
    </citation>
    <scope>NUCLEOTIDE SEQUENCE</scope>
</reference>
<evidence type="ECO:0000259" key="1">
    <source>
        <dbReference type="Pfam" id="PF13847"/>
    </source>
</evidence>
<accession>A0A0E9S5Q6</accession>
<proteinExistence type="predicted"/>
<dbReference type="InterPro" id="IPR029063">
    <property type="entry name" value="SAM-dependent_MTases_sf"/>
</dbReference>
<sequence length="66" mass="7417">MLSQLVGQRGHVTGVDMTEEQLVVARKYIEHHTQKFGFSEPNVDFVQGYIEGLEEAGLKEEIPLTS</sequence>
<dbReference type="Pfam" id="PF13847">
    <property type="entry name" value="Methyltransf_31"/>
    <property type="match status" value="1"/>
</dbReference>
<evidence type="ECO:0000313" key="2">
    <source>
        <dbReference type="EMBL" id="JAH35995.1"/>
    </source>
</evidence>
<dbReference type="InterPro" id="IPR025714">
    <property type="entry name" value="Methyltranfer_dom"/>
</dbReference>
<dbReference type="SUPFAM" id="SSF53335">
    <property type="entry name" value="S-adenosyl-L-methionine-dependent methyltransferases"/>
    <property type="match status" value="1"/>
</dbReference>
<organism evidence="2">
    <name type="scientific">Anguilla anguilla</name>
    <name type="common">European freshwater eel</name>
    <name type="synonym">Muraena anguilla</name>
    <dbReference type="NCBI Taxonomy" id="7936"/>
    <lineage>
        <taxon>Eukaryota</taxon>
        <taxon>Metazoa</taxon>
        <taxon>Chordata</taxon>
        <taxon>Craniata</taxon>
        <taxon>Vertebrata</taxon>
        <taxon>Euteleostomi</taxon>
        <taxon>Actinopterygii</taxon>
        <taxon>Neopterygii</taxon>
        <taxon>Teleostei</taxon>
        <taxon>Anguilliformes</taxon>
        <taxon>Anguillidae</taxon>
        <taxon>Anguilla</taxon>
    </lineage>
</organism>
<name>A0A0E9S5Q6_ANGAN</name>
<dbReference type="AlphaFoldDB" id="A0A0E9S5Q6"/>
<dbReference type="EMBL" id="GBXM01072582">
    <property type="protein sequence ID" value="JAH35995.1"/>
    <property type="molecule type" value="Transcribed_RNA"/>
</dbReference>
<protein>
    <recommendedName>
        <fullName evidence="1">Methyltransferase domain-containing protein</fullName>
    </recommendedName>
</protein>